<dbReference type="AlphaFoldDB" id="A0A9D4N7J3"/>
<accession>A0A9D4N7J3</accession>
<comment type="caution">
    <text evidence="1">The sequence shown here is derived from an EMBL/GenBank/DDBJ whole genome shotgun (WGS) entry which is preliminary data.</text>
</comment>
<sequence>MLCYIRMKNDFSMHVPYFILIFSARLIASKSEKSSYVDSTFAKVSKRDIGDMNIINANEKELLHNLEDNIHDLEHSTKADKTKLMPYDIGSDYNLDGFEYKSDDAMDKDNRRRIDRHSVVGSLGKRGRVPMGFHGQLGKRAPLGFYSQLGKRAPLGFRSQLGKRMPMGFFGQLGKRATRRLPMSFVSQLGKRIPMGFVSQLGKRMPMGFMSQLGKRSGDQESYENVYVRKRRSIAIPWYFAQMKTAIPSRYIRGGIDRYSFFSRLGKRSDNQTP</sequence>
<reference evidence="1" key="2">
    <citation type="submission" date="2020-11" db="EMBL/GenBank/DDBJ databases">
        <authorList>
            <person name="McCartney M.A."/>
            <person name="Auch B."/>
            <person name="Kono T."/>
            <person name="Mallez S."/>
            <person name="Becker A."/>
            <person name="Gohl D.M."/>
            <person name="Silverstein K.A.T."/>
            <person name="Koren S."/>
            <person name="Bechman K.B."/>
            <person name="Herman A."/>
            <person name="Abrahante J.E."/>
            <person name="Garbe J."/>
        </authorList>
    </citation>
    <scope>NUCLEOTIDE SEQUENCE</scope>
    <source>
        <strain evidence="1">Duluth1</strain>
        <tissue evidence="1">Whole animal</tissue>
    </source>
</reference>
<name>A0A9D4N7J3_DREPO</name>
<dbReference type="EMBL" id="JAIWYP010000001">
    <property type="protein sequence ID" value="KAH3891232.1"/>
    <property type="molecule type" value="Genomic_DNA"/>
</dbReference>
<evidence type="ECO:0000313" key="1">
    <source>
        <dbReference type="EMBL" id="KAH3891232.1"/>
    </source>
</evidence>
<keyword evidence="2" id="KW-1185">Reference proteome</keyword>
<proteinExistence type="predicted"/>
<reference evidence="1" key="1">
    <citation type="journal article" date="2019" name="bioRxiv">
        <title>The Genome of the Zebra Mussel, Dreissena polymorpha: A Resource for Invasive Species Research.</title>
        <authorList>
            <person name="McCartney M.A."/>
            <person name="Auch B."/>
            <person name="Kono T."/>
            <person name="Mallez S."/>
            <person name="Zhang Y."/>
            <person name="Obille A."/>
            <person name="Becker A."/>
            <person name="Abrahante J.E."/>
            <person name="Garbe J."/>
            <person name="Badalamenti J.P."/>
            <person name="Herman A."/>
            <person name="Mangelson H."/>
            <person name="Liachko I."/>
            <person name="Sullivan S."/>
            <person name="Sone E.D."/>
            <person name="Koren S."/>
            <person name="Silverstein K.A.T."/>
            <person name="Beckman K.B."/>
            <person name="Gohl D.M."/>
        </authorList>
    </citation>
    <scope>NUCLEOTIDE SEQUENCE</scope>
    <source>
        <strain evidence="1">Duluth1</strain>
        <tissue evidence="1">Whole animal</tissue>
    </source>
</reference>
<organism evidence="1 2">
    <name type="scientific">Dreissena polymorpha</name>
    <name type="common">Zebra mussel</name>
    <name type="synonym">Mytilus polymorpha</name>
    <dbReference type="NCBI Taxonomy" id="45954"/>
    <lineage>
        <taxon>Eukaryota</taxon>
        <taxon>Metazoa</taxon>
        <taxon>Spiralia</taxon>
        <taxon>Lophotrochozoa</taxon>
        <taxon>Mollusca</taxon>
        <taxon>Bivalvia</taxon>
        <taxon>Autobranchia</taxon>
        <taxon>Heteroconchia</taxon>
        <taxon>Euheterodonta</taxon>
        <taxon>Imparidentia</taxon>
        <taxon>Neoheterodontei</taxon>
        <taxon>Myida</taxon>
        <taxon>Dreissenoidea</taxon>
        <taxon>Dreissenidae</taxon>
        <taxon>Dreissena</taxon>
    </lineage>
</organism>
<dbReference type="Proteomes" id="UP000828390">
    <property type="component" value="Unassembled WGS sequence"/>
</dbReference>
<evidence type="ECO:0000313" key="2">
    <source>
        <dbReference type="Proteomes" id="UP000828390"/>
    </source>
</evidence>
<gene>
    <name evidence="1" type="ORF">DPMN_015324</name>
</gene>
<protein>
    <submittedName>
        <fullName evidence="1">Uncharacterized protein</fullName>
    </submittedName>
</protein>